<name>A0A128EP54_9BACT</name>
<gene>
    <name evidence="1" type="ORF">ERS672216_00142</name>
</gene>
<organism evidence="1 2">
    <name type="scientific">Campylobacter geochelonis</name>
    <dbReference type="NCBI Taxonomy" id="1780362"/>
    <lineage>
        <taxon>Bacteria</taxon>
        <taxon>Pseudomonadati</taxon>
        <taxon>Campylobacterota</taxon>
        <taxon>Epsilonproteobacteria</taxon>
        <taxon>Campylobacterales</taxon>
        <taxon>Campylobacteraceae</taxon>
        <taxon>Campylobacter</taxon>
    </lineage>
</organism>
<proteinExistence type="predicted"/>
<dbReference type="RefSeq" id="WP_277995641.1">
    <property type="nucleotide sequence ID" value="NZ_CP053844.1"/>
</dbReference>
<protein>
    <submittedName>
        <fullName evidence="1">Uncharacterized protein</fullName>
    </submittedName>
</protein>
<keyword evidence="2" id="KW-1185">Reference proteome</keyword>
<evidence type="ECO:0000313" key="1">
    <source>
        <dbReference type="EMBL" id="CZE45998.1"/>
    </source>
</evidence>
<reference evidence="1 2" key="1">
    <citation type="submission" date="2016-02" db="EMBL/GenBank/DDBJ databases">
        <authorList>
            <consortium name="Pathogen Informatics"/>
        </authorList>
    </citation>
    <scope>NUCLEOTIDE SEQUENCE [LARGE SCALE GENOMIC DNA]</scope>
    <source>
        <strain evidence="1 2">RC20</strain>
    </source>
</reference>
<accession>A0A128EP54</accession>
<sequence length="43" mass="4625">MATTVIKAANISAELSLPLKEIYKIGTIKQVNIAKIAIVEITI</sequence>
<dbReference type="Proteomes" id="UP000069632">
    <property type="component" value="Unassembled WGS sequence"/>
</dbReference>
<dbReference type="AlphaFoldDB" id="A0A128EP54"/>
<evidence type="ECO:0000313" key="2">
    <source>
        <dbReference type="Proteomes" id="UP000069632"/>
    </source>
</evidence>
<dbReference type="EMBL" id="FIZP01000001">
    <property type="protein sequence ID" value="CZE45998.1"/>
    <property type="molecule type" value="Genomic_DNA"/>
</dbReference>